<dbReference type="InterPro" id="IPR050592">
    <property type="entry name" value="GDSL_lipolytic_enzyme"/>
</dbReference>
<feature type="signal peptide" evidence="2">
    <location>
        <begin position="1"/>
        <end position="29"/>
    </location>
</feature>
<name>A0ABD1S2P2_9LAMI</name>
<gene>
    <name evidence="3" type="ORF">Fot_38727</name>
</gene>
<feature type="chain" id="PRO_5044772894" evidence="2">
    <location>
        <begin position="30"/>
        <end position="246"/>
    </location>
</feature>
<dbReference type="Pfam" id="PF00657">
    <property type="entry name" value="Lipase_GDSL"/>
    <property type="match status" value="1"/>
</dbReference>
<evidence type="ECO:0000313" key="4">
    <source>
        <dbReference type="Proteomes" id="UP001604277"/>
    </source>
</evidence>
<comment type="caution">
    <text evidence="3">The sequence shown here is derived from an EMBL/GenBank/DDBJ whole genome shotgun (WGS) entry which is preliminary data.</text>
</comment>
<dbReference type="PANTHER" id="PTHR45642:SF3">
    <property type="entry name" value="OS09G0540400 PROTEIN"/>
    <property type="match status" value="1"/>
</dbReference>
<dbReference type="PANTHER" id="PTHR45642">
    <property type="entry name" value="GDSL ESTERASE/LIPASE EXL3"/>
    <property type="match status" value="1"/>
</dbReference>
<keyword evidence="4" id="KW-1185">Reference proteome</keyword>
<dbReference type="Proteomes" id="UP001604277">
    <property type="component" value="Unassembled WGS sequence"/>
</dbReference>
<reference evidence="4" key="1">
    <citation type="submission" date="2024-07" db="EMBL/GenBank/DDBJ databases">
        <title>Two chromosome-level genome assemblies of Korean endemic species Abeliophyllum distichum and Forsythia ovata (Oleaceae).</title>
        <authorList>
            <person name="Jang H."/>
        </authorList>
    </citation>
    <scope>NUCLEOTIDE SEQUENCE [LARGE SCALE GENOMIC DNA]</scope>
</reference>
<proteinExistence type="inferred from homology"/>
<protein>
    <submittedName>
        <fullName evidence="3">GDSL esterase/lipase</fullName>
    </submittedName>
</protein>
<organism evidence="3 4">
    <name type="scientific">Forsythia ovata</name>
    <dbReference type="NCBI Taxonomy" id="205694"/>
    <lineage>
        <taxon>Eukaryota</taxon>
        <taxon>Viridiplantae</taxon>
        <taxon>Streptophyta</taxon>
        <taxon>Embryophyta</taxon>
        <taxon>Tracheophyta</taxon>
        <taxon>Spermatophyta</taxon>
        <taxon>Magnoliopsida</taxon>
        <taxon>eudicotyledons</taxon>
        <taxon>Gunneridae</taxon>
        <taxon>Pentapetalae</taxon>
        <taxon>asterids</taxon>
        <taxon>lamiids</taxon>
        <taxon>Lamiales</taxon>
        <taxon>Oleaceae</taxon>
        <taxon>Forsythieae</taxon>
        <taxon>Forsythia</taxon>
    </lineage>
</organism>
<dbReference type="Gene3D" id="3.40.50.1110">
    <property type="entry name" value="SGNH hydrolase"/>
    <property type="match status" value="2"/>
</dbReference>
<comment type="similarity">
    <text evidence="1">Belongs to the 'GDSL' lipolytic enzyme family.</text>
</comment>
<sequence>MSSLTSSSNFFFPHLFLFVFIFASKATSARNLASVEDKAVNNYASAILIFGDSTVDPGNNNYINTPFRSNFPPYGKDFLNQTATGRFTNGRLANDFIANYVGLKDYVPPYLDPNLSIQELSTGVSFASAGSGFDPLTPTISNVISVSKQLEYLKEYKAKLEDRIGKEKMEDLIYNALFVVSADFEVVNSGCCGTGFLEASFLCNPRSSVCQDASKYVYWDSTHPTERTYNLLYQALRPAIDSIIKN</sequence>
<keyword evidence="2" id="KW-0732">Signal</keyword>
<dbReference type="InterPro" id="IPR036514">
    <property type="entry name" value="SGNH_hydro_sf"/>
</dbReference>
<evidence type="ECO:0000256" key="2">
    <source>
        <dbReference type="SAM" id="SignalP"/>
    </source>
</evidence>
<evidence type="ECO:0000313" key="3">
    <source>
        <dbReference type="EMBL" id="KAL2494970.1"/>
    </source>
</evidence>
<accession>A0ABD1S2P2</accession>
<dbReference type="InterPro" id="IPR001087">
    <property type="entry name" value="GDSL"/>
</dbReference>
<dbReference type="EMBL" id="JBFOLJ010000011">
    <property type="protein sequence ID" value="KAL2494970.1"/>
    <property type="molecule type" value="Genomic_DNA"/>
</dbReference>
<dbReference type="AlphaFoldDB" id="A0ABD1S2P2"/>
<evidence type="ECO:0000256" key="1">
    <source>
        <dbReference type="ARBA" id="ARBA00008668"/>
    </source>
</evidence>